<dbReference type="AlphaFoldDB" id="A0A1G8XFN2"/>
<dbReference type="RefSeq" id="WP_093212195.1">
    <property type="nucleotide sequence ID" value="NZ_FNFL01000001.1"/>
</dbReference>
<dbReference type="InterPro" id="IPR027393">
    <property type="entry name" value="Virus_scaffolding_prot_C"/>
</dbReference>
<dbReference type="OrthoDB" id="2691639at2"/>
<evidence type="ECO:0000313" key="2">
    <source>
        <dbReference type="EMBL" id="SDJ89429.1"/>
    </source>
</evidence>
<dbReference type="Gene3D" id="4.10.810.10">
    <property type="entry name" value="Virus Scaffolding Protein, Chain A"/>
    <property type="match status" value="1"/>
</dbReference>
<dbReference type="STRING" id="407036.SAMN05216243_1339"/>
<dbReference type="InterPro" id="IPR014957">
    <property type="entry name" value="IDEAL_dom"/>
</dbReference>
<reference evidence="2 3" key="1">
    <citation type="submission" date="2016-10" db="EMBL/GenBank/DDBJ databases">
        <authorList>
            <person name="de Groot N.N."/>
        </authorList>
    </citation>
    <scope>NUCLEOTIDE SEQUENCE [LARGE SCALE GENOMIC DNA]</scope>
    <source>
        <strain evidence="2 3">CGMCC 1.6502</strain>
    </source>
</reference>
<organism evidence="2 3">
    <name type="scientific">Sediminibacillus albus</name>
    <dbReference type="NCBI Taxonomy" id="407036"/>
    <lineage>
        <taxon>Bacteria</taxon>
        <taxon>Bacillati</taxon>
        <taxon>Bacillota</taxon>
        <taxon>Bacilli</taxon>
        <taxon>Bacillales</taxon>
        <taxon>Bacillaceae</taxon>
        <taxon>Sediminibacillus</taxon>
    </lineage>
</organism>
<gene>
    <name evidence="2" type="ORF">SAMN05216243_1339</name>
</gene>
<dbReference type="SMART" id="SM00914">
    <property type="entry name" value="IDEAL"/>
    <property type="match status" value="1"/>
</dbReference>
<dbReference type="EMBL" id="FNFL01000001">
    <property type="protein sequence ID" value="SDJ89429.1"/>
    <property type="molecule type" value="Genomic_DNA"/>
</dbReference>
<dbReference type="Pfam" id="PF08858">
    <property type="entry name" value="IDEAL"/>
    <property type="match status" value="1"/>
</dbReference>
<proteinExistence type="predicted"/>
<keyword evidence="3" id="KW-1185">Reference proteome</keyword>
<protein>
    <submittedName>
        <fullName evidence="2">IDEAL domain-containing protein</fullName>
    </submittedName>
</protein>
<sequence>MKKHKINYRLQAFGTNRKSKIVAKREISYEIKLATKLLLDELCFNWNKSHLEAQINHSIDASDKEAFLALSKQYQSFVRE</sequence>
<evidence type="ECO:0000313" key="3">
    <source>
        <dbReference type="Proteomes" id="UP000198694"/>
    </source>
</evidence>
<accession>A0A1G8XFN2</accession>
<name>A0A1G8XFN2_9BACI</name>
<feature type="domain" description="IDEAL" evidence="1">
    <location>
        <begin position="38"/>
        <end position="74"/>
    </location>
</feature>
<dbReference type="Proteomes" id="UP000198694">
    <property type="component" value="Unassembled WGS sequence"/>
</dbReference>
<evidence type="ECO:0000259" key="1">
    <source>
        <dbReference type="SMART" id="SM00914"/>
    </source>
</evidence>